<feature type="transmembrane region" description="Helical" evidence="1">
    <location>
        <begin position="68"/>
        <end position="101"/>
    </location>
</feature>
<evidence type="ECO:0000259" key="2">
    <source>
        <dbReference type="PROSITE" id="PS50883"/>
    </source>
</evidence>
<evidence type="ECO:0000313" key="3">
    <source>
        <dbReference type="EMBL" id="QBQ07309.1"/>
    </source>
</evidence>
<dbReference type="Proteomes" id="UP000294309">
    <property type="component" value="Chromosome"/>
</dbReference>
<name>A0A4V1AQ54_9MOLU</name>
<feature type="domain" description="EAL" evidence="2">
    <location>
        <begin position="393"/>
        <end position="645"/>
    </location>
</feature>
<dbReference type="GO" id="GO:0071111">
    <property type="term" value="F:cyclic-guanylate-specific phosphodiesterase activity"/>
    <property type="evidence" value="ECO:0007669"/>
    <property type="project" value="InterPro"/>
</dbReference>
<evidence type="ECO:0000256" key="1">
    <source>
        <dbReference type="SAM" id="Phobius"/>
    </source>
</evidence>
<feature type="transmembrane region" description="Helical" evidence="1">
    <location>
        <begin position="179"/>
        <end position="198"/>
    </location>
</feature>
<keyword evidence="1" id="KW-0472">Membrane</keyword>
<gene>
    <name evidence="3" type="ORF">SGLAD_v1c01080</name>
</gene>
<dbReference type="SMART" id="SM00052">
    <property type="entry name" value="EAL"/>
    <property type="match status" value="1"/>
</dbReference>
<dbReference type="RefSeq" id="WP_134297111.1">
    <property type="nucleotide sequence ID" value="NZ_CP038013.1"/>
</dbReference>
<dbReference type="InterPro" id="IPR050706">
    <property type="entry name" value="Cyclic-di-GMP_PDE-like"/>
</dbReference>
<dbReference type="AlphaFoldDB" id="A0A4V1AQ54"/>
<dbReference type="PROSITE" id="PS50883">
    <property type="entry name" value="EAL"/>
    <property type="match status" value="1"/>
</dbReference>
<sequence length="648" mass="75012">MNILFALIACLSYTAIVAFVYTITWGLSRHLFDKIKIYYELVLGLVLGVISIFGVIILSLLMKDNKNIMLPILLPIFLFWTCLIFISIYASLGVIVCNMLGLFLLPNPFPEYFPEVNNEQTLALVVVSYMVILVIYFINLFWKKITNWSAWSLITIISLITATIISLPNIKATETIDYLITILMWLGVGYLTYAYLAIIDQIYNHALQLQNVVRYDYQYYLNQASAHEEILSFIHKSRTRFGTYFTFFIKNYDKFDEKVNNEIRETVVTSIAKQAHEIFYEIYPSAIFFKPNYKTFGIFIPMESIDDSTRELRTNKVLERVSKALSKIQTTFKIENFKVSIKVKGVVSFYGYHSNSLETLFEYNVITQNNNSFGDKHKVILVEPKEVVREKTKYKKILTLNEIVALNHSATIFESIYNIENNDLESYYLNSAIEGIEITSKLFNKQLNSIREYGLTSLFTRYLALNSLKTIAKHKLTTKKSFISYDSLFISSESFNVENFISKIKAFKINIENIVFNFSITQEVENTKLLEKNITELKNLGVKFSISDFGSIDTDFRLVGIYQPDYVFLDRNITKKINMVKENEQIVLNSLKICNKINAKLVATNVDTYMIYKTLKMLGIKYFIGNLIGQGLEPKLLLEEELKYLLIK</sequence>
<feature type="transmembrane region" description="Helical" evidence="1">
    <location>
        <begin position="148"/>
        <end position="167"/>
    </location>
</feature>
<dbReference type="InterPro" id="IPR035919">
    <property type="entry name" value="EAL_sf"/>
</dbReference>
<accession>A0A4V1AQ54</accession>
<dbReference type="PANTHER" id="PTHR33121">
    <property type="entry name" value="CYCLIC DI-GMP PHOSPHODIESTERASE PDEF"/>
    <property type="match status" value="1"/>
</dbReference>
<dbReference type="Pfam" id="PF00563">
    <property type="entry name" value="EAL"/>
    <property type="match status" value="1"/>
</dbReference>
<dbReference type="EMBL" id="CP038013">
    <property type="protein sequence ID" value="QBQ07309.1"/>
    <property type="molecule type" value="Genomic_DNA"/>
</dbReference>
<feature type="transmembrane region" description="Helical" evidence="1">
    <location>
        <begin position="37"/>
        <end position="62"/>
    </location>
</feature>
<dbReference type="PANTHER" id="PTHR33121:SF15">
    <property type="entry name" value="BLUE LIGHT- AND TEMPERATURE-REGULATED ANTIREPRESSOR BLUF"/>
    <property type="match status" value="1"/>
</dbReference>
<keyword evidence="4" id="KW-1185">Reference proteome</keyword>
<dbReference type="InterPro" id="IPR001633">
    <property type="entry name" value="EAL_dom"/>
</dbReference>
<feature type="transmembrane region" description="Helical" evidence="1">
    <location>
        <begin position="122"/>
        <end position="142"/>
    </location>
</feature>
<feature type="transmembrane region" description="Helical" evidence="1">
    <location>
        <begin position="6"/>
        <end position="25"/>
    </location>
</feature>
<keyword evidence="1" id="KW-0812">Transmembrane</keyword>
<dbReference type="KEGG" id="sgq:SGLAD_v1c01080"/>
<proteinExistence type="predicted"/>
<keyword evidence="1" id="KW-1133">Transmembrane helix</keyword>
<evidence type="ECO:0000313" key="4">
    <source>
        <dbReference type="Proteomes" id="UP000294309"/>
    </source>
</evidence>
<reference evidence="3 4" key="1">
    <citation type="submission" date="2019-03" db="EMBL/GenBank/DDBJ databases">
        <title>Complete genome sequence of Spiroplasma gladiatoris TG-1 (DSM 22552).</title>
        <authorList>
            <person name="Lin Y.-C."/>
            <person name="Chou L."/>
            <person name="Kuo C.-H."/>
        </authorList>
    </citation>
    <scope>NUCLEOTIDE SEQUENCE [LARGE SCALE GENOMIC DNA]</scope>
    <source>
        <strain evidence="3 4">TG-1</strain>
    </source>
</reference>
<dbReference type="OrthoDB" id="388025at2"/>
<organism evidence="3 4">
    <name type="scientific">Spiroplasma gladiatoris</name>
    <dbReference type="NCBI Taxonomy" id="2143"/>
    <lineage>
        <taxon>Bacteria</taxon>
        <taxon>Bacillati</taxon>
        <taxon>Mycoplasmatota</taxon>
        <taxon>Mollicutes</taxon>
        <taxon>Entomoplasmatales</taxon>
        <taxon>Spiroplasmataceae</taxon>
        <taxon>Spiroplasma</taxon>
    </lineage>
</organism>
<dbReference type="Gene3D" id="3.20.20.450">
    <property type="entry name" value="EAL domain"/>
    <property type="match status" value="1"/>
</dbReference>
<dbReference type="SUPFAM" id="SSF141868">
    <property type="entry name" value="EAL domain-like"/>
    <property type="match status" value="1"/>
</dbReference>
<protein>
    <recommendedName>
        <fullName evidence="2">EAL domain-containing protein</fullName>
    </recommendedName>
</protein>